<proteinExistence type="predicted"/>
<protein>
    <submittedName>
        <fullName evidence="2">Uncharacterized protein</fullName>
    </submittedName>
</protein>
<dbReference type="Proteomes" id="UP000054985">
    <property type="component" value="Unassembled WGS sequence"/>
</dbReference>
<reference evidence="1 3" key="1">
    <citation type="submission" date="2015-11" db="EMBL/GenBank/DDBJ databases">
        <title>Genomic analysis of 38 Legionella species identifies large and diverse effector repertoires.</title>
        <authorList>
            <person name="Burstein D."/>
            <person name="Amaro F."/>
            <person name="Zusman T."/>
            <person name="Lifshitz Z."/>
            <person name="Cohen O."/>
            <person name="Gilbert J.A."/>
            <person name="Pupko T."/>
            <person name="Shuman H.A."/>
            <person name="Segal G."/>
        </authorList>
    </citation>
    <scope>NUCLEOTIDE SEQUENCE [LARGE SCALE GENOMIC DNA]</scope>
    <source>
        <strain evidence="1 3">ATCC 43877</strain>
    </source>
</reference>
<name>A0A378JX58_9GAMM</name>
<evidence type="ECO:0000313" key="3">
    <source>
        <dbReference type="Proteomes" id="UP000054985"/>
    </source>
</evidence>
<accession>A0A378JX58</accession>
<keyword evidence="3" id="KW-1185">Reference proteome</keyword>
<reference evidence="2 4" key="2">
    <citation type="submission" date="2018-06" db="EMBL/GenBank/DDBJ databases">
        <authorList>
            <consortium name="Pathogen Informatics"/>
            <person name="Doyle S."/>
        </authorList>
    </citation>
    <scope>NUCLEOTIDE SEQUENCE [LARGE SCALE GENOMIC DNA]</scope>
    <source>
        <strain evidence="2 4">NCTC12239</strain>
    </source>
</reference>
<dbReference type="AlphaFoldDB" id="A0A378JX58"/>
<dbReference type="Proteomes" id="UP000254040">
    <property type="component" value="Unassembled WGS sequence"/>
</dbReference>
<dbReference type="EMBL" id="UGOG01000001">
    <property type="protein sequence ID" value="STX62607.1"/>
    <property type="molecule type" value="Genomic_DNA"/>
</dbReference>
<dbReference type="EMBL" id="LNYN01000014">
    <property type="protein sequence ID" value="KTD35281.1"/>
    <property type="molecule type" value="Genomic_DNA"/>
</dbReference>
<gene>
    <name evidence="1" type="ORF">Lmor_0728</name>
    <name evidence="2" type="ORF">NCTC12239_01544</name>
</gene>
<evidence type="ECO:0000313" key="4">
    <source>
        <dbReference type="Proteomes" id="UP000254040"/>
    </source>
</evidence>
<organism evidence="2 4">
    <name type="scientific">Legionella moravica</name>
    <dbReference type="NCBI Taxonomy" id="39962"/>
    <lineage>
        <taxon>Bacteria</taxon>
        <taxon>Pseudomonadati</taxon>
        <taxon>Pseudomonadota</taxon>
        <taxon>Gammaproteobacteria</taxon>
        <taxon>Legionellales</taxon>
        <taxon>Legionellaceae</taxon>
        <taxon>Legionella</taxon>
    </lineage>
</organism>
<sequence length="52" mass="6104">MSLCLKIQDDWVSFSHQGDLLLRLIALFRVRDFSIQLQIMSIFLASFHCAYL</sequence>
<evidence type="ECO:0000313" key="2">
    <source>
        <dbReference type="EMBL" id="STX62607.1"/>
    </source>
</evidence>
<evidence type="ECO:0000313" key="1">
    <source>
        <dbReference type="EMBL" id="KTD35281.1"/>
    </source>
</evidence>